<dbReference type="Pfam" id="PF00566">
    <property type="entry name" value="RabGAP-TBC"/>
    <property type="match status" value="1"/>
</dbReference>
<dbReference type="GO" id="GO:0005789">
    <property type="term" value="C:endoplasmic reticulum membrane"/>
    <property type="evidence" value="ECO:0007669"/>
    <property type="project" value="UniProtKB-SubCell"/>
</dbReference>
<dbReference type="PROSITE" id="PS50086">
    <property type="entry name" value="TBC_RABGAP"/>
    <property type="match status" value="1"/>
</dbReference>
<dbReference type="InterPro" id="IPR006620">
    <property type="entry name" value="Pro_4_hyd_alph"/>
</dbReference>
<feature type="chain" id="PRO_5007562029" description="procollagen-proline 4-dioxygenase" evidence="15">
    <location>
        <begin position="20"/>
        <end position="552"/>
    </location>
</feature>
<dbReference type="InterPro" id="IPR005123">
    <property type="entry name" value="Oxoglu/Fe-dep_dioxygenase_dom"/>
</dbReference>
<keyword evidence="19" id="KW-1185">Reference proteome</keyword>
<dbReference type="GO" id="GO:0005506">
    <property type="term" value="F:iron ion binding"/>
    <property type="evidence" value="ECO:0007669"/>
    <property type="project" value="InterPro"/>
</dbReference>
<evidence type="ECO:0000256" key="13">
    <source>
        <dbReference type="ARBA" id="ARBA00023180"/>
    </source>
</evidence>
<organism evidence="18 19">
    <name type="scientific">Gonium pectorale</name>
    <name type="common">Green alga</name>
    <dbReference type="NCBI Taxonomy" id="33097"/>
    <lineage>
        <taxon>Eukaryota</taxon>
        <taxon>Viridiplantae</taxon>
        <taxon>Chlorophyta</taxon>
        <taxon>core chlorophytes</taxon>
        <taxon>Chlorophyceae</taxon>
        <taxon>CS clade</taxon>
        <taxon>Chlamydomonadales</taxon>
        <taxon>Volvocaceae</taxon>
        <taxon>Gonium</taxon>
    </lineage>
</organism>
<evidence type="ECO:0000313" key="18">
    <source>
        <dbReference type="EMBL" id="KXZ48876.1"/>
    </source>
</evidence>
<evidence type="ECO:0000313" key="19">
    <source>
        <dbReference type="Proteomes" id="UP000075714"/>
    </source>
</evidence>
<comment type="subcellular location">
    <subcellularLocation>
        <location evidence="2">Endoplasmic reticulum membrane</location>
        <topology evidence="2">Single-pass type II membrane protein</topology>
    </subcellularLocation>
</comment>
<keyword evidence="12" id="KW-0472">Membrane</keyword>
<dbReference type="Gene3D" id="2.60.120.620">
    <property type="entry name" value="q2cbj1_9rhob like domain"/>
    <property type="match status" value="1"/>
</dbReference>
<sequence>MSMRLASSLIVALSAYVLSVPTAASRRIETISWNPRAFVHHNFLTEAECDHLVHIGTQRVSRSLVVDSATGQSKLDDIRTSYGAAFSRAEDPVIAEIEERIAEWTHIPPAHGEPIQILRYENGQKYDAHWDWFDDPVHHKMYLSDGNRYATVLLYLSEVEEGGETNLPLADPIDLSVQAIENPSPCAAKMGLSIKPRKGDALLFFDMDIQGSKGDRKALHASCPTLKARATGMKWTATKWIHNKVYMGKYDPMRMAAKCEDAASDCASRVAAGECTSNMDKMMNQNDPRDTDPWDRQKMGKGNNDIFMVAHSVIFLAIATAVTVADADLPRTFPGHPYLSCAETGQAAMRRILTAYSLHNPLVGYCQGLNFVAGVILVAVDRDEELTFWLLAALIERILYQGKDLDLVAEKIPKLSEHMARIGCEISLIATDWFLTVFCVSLPSESACRVLDALFHEGAKVLFRVALALLHSVEPQLLKIDNAGEFMRWVKEYMAGLHHIDPLMTVAFEGIGSLSLSAVDAVRKVKEQEVRALMEQRRQARNQQQNRSAART</sequence>
<evidence type="ECO:0000259" key="16">
    <source>
        <dbReference type="PROSITE" id="PS50086"/>
    </source>
</evidence>
<evidence type="ECO:0000256" key="7">
    <source>
        <dbReference type="ARBA" id="ARBA00022964"/>
    </source>
</evidence>
<dbReference type="InterPro" id="IPR000195">
    <property type="entry name" value="Rab-GAP-TBC_dom"/>
</dbReference>
<evidence type="ECO:0000256" key="14">
    <source>
        <dbReference type="ARBA" id="ARBA00049169"/>
    </source>
</evidence>
<dbReference type="Gene3D" id="1.10.472.80">
    <property type="entry name" value="Ypt/Rab-GAP domain of gyp1p, domain 3"/>
    <property type="match status" value="1"/>
</dbReference>
<keyword evidence="7" id="KW-0223">Dioxygenase</keyword>
<dbReference type="InterPro" id="IPR045054">
    <property type="entry name" value="P4HA-like"/>
</dbReference>
<keyword evidence="6" id="KW-0479">Metal-binding</keyword>
<comment type="similarity">
    <text evidence="3">Belongs to the P4HA family.</text>
</comment>
<dbReference type="AlphaFoldDB" id="A0A150GGC4"/>
<evidence type="ECO:0000256" key="6">
    <source>
        <dbReference type="ARBA" id="ARBA00022723"/>
    </source>
</evidence>
<evidence type="ECO:0000256" key="4">
    <source>
        <dbReference type="ARBA" id="ARBA00012269"/>
    </source>
</evidence>
<accession>A0A150GGC4</accession>
<keyword evidence="11" id="KW-0408">Iron</keyword>
<proteinExistence type="inferred from homology"/>
<evidence type="ECO:0000256" key="11">
    <source>
        <dbReference type="ARBA" id="ARBA00023004"/>
    </source>
</evidence>
<comment type="cofactor">
    <cofactor evidence="1">
        <name>L-ascorbate</name>
        <dbReference type="ChEBI" id="CHEBI:38290"/>
    </cofactor>
</comment>
<gene>
    <name evidence="18" type="ORF">GPECTOR_25g461</name>
</gene>
<keyword evidence="10" id="KW-0560">Oxidoreductase</keyword>
<keyword evidence="9" id="KW-1133">Transmembrane helix</keyword>
<reference evidence="19" key="1">
    <citation type="journal article" date="2016" name="Nat. Commun.">
        <title>The Gonium pectorale genome demonstrates co-option of cell cycle regulation during the evolution of multicellularity.</title>
        <authorList>
            <person name="Hanschen E.R."/>
            <person name="Marriage T.N."/>
            <person name="Ferris P.J."/>
            <person name="Hamaji T."/>
            <person name="Toyoda A."/>
            <person name="Fujiyama A."/>
            <person name="Neme R."/>
            <person name="Noguchi H."/>
            <person name="Minakuchi Y."/>
            <person name="Suzuki M."/>
            <person name="Kawai-Toyooka H."/>
            <person name="Smith D.R."/>
            <person name="Sparks H."/>
            <person name="Anderson J."/>
            <person name="Bakaric R."/>
            <person name="Luria V."/>
            <person name="Karger A."/>
            <person name="Kirschner M.W."/>
            <person name="Durand P.M."/>
            <person name="Michod R.E."/>
            <person name="Nozaki H."/>
            <person name="Olson B.J."/>
        </authorList>
    </citation>
    <scope>NUCLEOTIDE SEQUENCE [LARGE SCALE GENOMIC DNA]</scope>
    <source>
        <strain evidence="19">NIES-2863</strain>
    </source>
</reference>
<dbReference type="GO" id="GO:0004656">
    <property type="term" value="F:procollagen-proline 4-dioxygenase activity"/>
    <property type="evidence" value="ECO:0007669"/>
    <property type="project" value="UniProtKB-EC"/>
</dbReference>
<protein>
    <recommendedName>
        <fullName evidence="4">procollagen-proline 4-dioxygenase</fullName>
        <ecNumber evidence="4">1.14.11.2</ecNumber>
    </recommendedName>
</protein>
<evidence type="ECO:0000259" key="17">
    <source>
        <dbReference type="PROSITE" id="PS51471"/>
    </source>
</evidence>
<dbReference type="SMART" id="SM00164">
    <property type="entry name" value="TBC"/>
    <property type="match status" value="1"/>
</dbReference>
<keyword evidence="13" id="KW-0325">Glycoprotein</keyword>
<dbReference type="PANTHER" id="PTHR10869">
    <property type="entry name" value="PROLYL 4-HYDROXYLASE ALPHA SUBUNIT"/>
    <property type="match status" value="1"/>
</dbReference>
<keyword evidence="15" id="KW-0732">Signal</keyword>
<dbReference type="PROSITE" id="PS51471">
    <property type="entry name" value="FE2OG_OXY"/>
    <property type="match status" value="1"/>
</dbReference>
<evidence type="ECO:0000256" key="3">
    <source>
        <dbReference type="ARBA" id="ARBA00006511"/>
    </source>
</evidence>
<dbReference type="FunFam" id="2.60.120.620:FF:000002">
    <property type="entry name" value="Prolyl 4-hydroxylase 4"/>
    <property type="match status" value="1"/>
</dbReference>
<dbReference type="STRING" id="33097.A0A150GGC4"/>
<dbReference type="InterPro" id="IPR035969">
    <property type="entry name" value="Rab-GAP_TBC_sf"/>
</dbReference>
<keyword evidence="5" id="KW-0812">Transmembrane</keyword>
<dbReference type="EC" id="1.14.11.2" evidence="4"/>
<dbReference type="EMBL" id="LSYV01000026">
    <property type="protein sequence ID" value="KXZ48876.1"/>
    <property type="molecule type" value="Genomic_DNA"/>
</dbReference>
<dbReference type="FunFam" id="1.10.8.270:FF:000016">
    <property type="entry name" value="TBC1 domain family member 2A"/>
    <property type="match status" value="1"/>
</dbReference>
<dbReference type="GO" id="GO:0031418">
    <property type="term" value="F:L-ascorbic acid binding"/>
    <property type="evidence" value="ECO:0007669"/>
    <property type="project" value="InterPro"/>
</dbReference>
<evidence type="ECO:0000256" key="2">
    <source>
        <dbReference type="ARBA" id="ARBA00004648"/>
    </source>
</evidence>
<evidence type="ECO:0000256" key="8">
    <source>
        <dbReference type="ARBA" id="ARBA00022968"/>
    </source>
</evidence>
<feature type="domain" description="Rab-GAP TBC" evidence="16">
    <location>
        <begin position="305"/>
        <end position="458"/>
    </location>
</feature>
<evidence type="ECO:0000256" key="12">
    <source>
        <dbReference type="ARBA" id="ARBA00023136"/>
    </source>
</evidence>
<evidence type="ECO:0000256" key="9">
    <source>
        <dbReference type="ARBA" id="ARBA00022989"/>
    </source>
</evidence>
<dbReference type="Pfam" id="PF13640">
    <property type="entry name" value="2OG-FeII_Oxy_3"/>
    <property type="match status" value="1"/>
</dbReference>
<dbReference type="PANTHER" id="PTHR10869:SF238">
    <property type="entry name" value="PROLYL 4-HYDROXYLASE 6-RELATED"/>
    <property type="match status" value="1"/>
</dbReference>
<dbReference type="Gene3D" id="1.10.8.270">
    <property type="entry name" value="putative rabgap domain of human tbc1 domain family member 14 like domains"/>
    <property type="match status" value="1"/>
</dbReference>
<dbReference type="SUPFAM" id="SSF47923">
    <property type="entry name" value="Ypt/Rab-GAP domain of gyp1p"/>
    <property type="match status" value="2"/>
</dbReference>
<evidence type="ECO:0000256" key="10">
    <source>
        <dbReference type="ARBA" id="ARBA00023002"/>
    </source>
</evidence>
<dbReference type="Proteomes" id="UP000075714">
    <property type="component" value="Unassembled WGS sequence"/>
</dbReference>
<dbReference type="OrthoDB" id="420380at2759"/>
<comment type="caution">
    <text evidence="18">The sequence shown here is derived from an EMBL/GenBank/DDBJ whole genome shotgun (WGS) entry which is preliminary data.</text>
</comment>
<evidence type="ECO:0000256" key="5">
    <source>
        <dbReference type="ARBA" id="ARBA00022692"/>
    </source>
</evidence>
<comment type="catalytic activity">
    <reaction evidence="14">
        <text>L-prolyl-[collagen] + 2-oxoglutarate + O2 = trans-4-hydroxy-L-prolyl-[collagen] + succinate + CO2</text>
        <dbReference type="Rhea" id="RHEA:18945"/>
        <dbReference type="Rhea" id="RHEA-COMP:11676"/>
        <dbReference type="Rhea" id="RHEA-COMP:11680"/>
        <dbReference type="ChEBI" id="CHEBI:15379"/>
        <dbReference type="ChEBI" id="CHEBI:16526"/>
        <dbReference type="ChEBI" id="CHEBI:16810"/>
        <dbReference type="ChEBI" id="CHEBI:30031"/>
        <dbReference type="ChEBI" id="CHEBI:50342"/>
        <dbReference type="ChEBI" id="CHEBI:61965"/>
        <dbReference type="EC" id="1.14.11.2"/>
    </reaction>
</comment>
<dbReference type="InterPro" id="IPR044862">
    <property type="entry name" value="Pro_4_hyd_alph_FE2OG_OXY"/>
</dbReference>
<dbReference type="SMART" id="SM00702">
    <property type="entry name" value="P4Hc"/>
    <property type="match status" value="1"/>
</dbReference>
<evidence type="ECO:0000256" key="15">
    <source>
        <dbReference type="SAM" id="SignalP"/>
    </source>
</evidence>
<name>A0A150GGC4_GONPE</name>
<feature type="domain" description="Fe2OG dioxygenase" evidence="17">
    <location>
        <begin position="111"/>
        <end position="243"/>
    </location>
</feature>
<evidence type="ECO:0000256" key="1">
    <source>
        <dbReference type="ARBA" id="ARBA00001961"/>
    </source>
</evidence>
<keyword evidence="8" id="KW-0735">Signal-anchor</keyword>
<feature type="signal peptide" evidence="15">
    <location>
        <begin position="1"/>
        <end position="19"/>
    </location>
</feature>